<evidence type="ECO:0000256" key="3">
    <source>
        <dbReference type="PROSITE-ProRule" id="PRU00708"/>
    </source>
</evidence>
<dbReference type="Pfam" id="PF12854">
    <property type="entry name" value="PPR_1"/>
    <property type="match status" value="1"/>
</dbReference>
<dbReference type="InterPro" id="IPR011990">
    <property type="entry name" value="TPR-like_helical_dom_sf"/>
</dbReference>
<gene>
    <name evidence="4" type="ORF">BRARA_I00660</name>
</gene>
<evidence type="ECO:0000313" key="4">
    <source>
        <dbReference type="EMBL" id="RID43824.1"/>
    </source>
</evidence>
<dbReference type="PROSITE" id="PS51375">
    <property type="entry name" value="PPR"/>
    <property type="match status" value="12"/>
</dbReference>
<evidence type="ECO:0008006" key="6">
    <source>
        <dbReference type="Google" id="ProtNLM"/>
    </source>
</evidence>
<feature type="repeat" description="PPR" evidence="3">
    <location>
        <begin position="539"/>
        <end position="573"/>
    </location>
</feature>
<dbReference type="InterPro" id="IPR002885">
    <property type="entry name" value="PPR_rpt"/>
</dbReference>
<feature type="repeat" description="PPR" evidence="3">
    <location>
        <begin position="190"/>
        <end position="224"/>
    </location>
</feature>
<evidence type="ECO:0000256" key="2">
    <source>
        <dbReference type="ARBA" id="ARBA00022737"/>
    </source>
</evidence>
<accession>A0A397XWL5</accession>
<dbReference type="Gene3D" id="1.25.40.10">
    <property type="entry name" value="Tetratricopeptide repeat domain"/>
    <property type="match status" value="6"/>
</dbReference>
<feature type="repeat" description="PPR" evidence="3">
    <location>
        <begin position="401"/>
        <end position="435"/>
    </location>
</feature>
<dbReference type="PANTHER" id="PTHR47447:SF22">
    <property type="entry name" value="TETRATRICOPEPTIDE-LIKE HELICAL DOMAIN SUPERFAMILY"/>
    <property type="match status" value="1"/>
</dbReference>
<comment type="similarity">
    <text evidence="1">Belongs to the PPR family. P subfamily.</text>
</comment>
<name>A0A397XWL5_BRACM</name>
<keyword evidence="2" id="KW-0677">Repeat</keyword>
<feature type="repeat" description="PPR" evidence="3">
    <location>
        <begin position="261"/>
        <end position="295"/>
    </location>
</feature>
<feature type="repeat" description="PPR" evidence="3">
    <location>
        <begin position="296"/>
        <end position="330"/>
    </location>
</feature>
<dbReference type="Proteomes" id="UP000264353">
    <property type="component" value="Chromosome A9"/>
</dbReference>
<feature type="repeat" description="PPR" evidence="3">
    <location>
        <begin position="155"/>
        <end position="189"/>
    </location>
</feature>
<organism evidence="4 5">
    <name type="scientific">Brassica campestris</name>
    <name type="common">Field mustard</name>
    <dbReference type="NCBI Taxonomy" id="3711"/>
    <lineage>
        <taxon>Eukaryota</taxon>
        <taxon>Viridiplantae</taxon>
        <taxon>Streptophyta</taxon>
        <taxon>Embryophyta</taxon>
        <taxon>Tracheophyta</taxon>
        <taxon>Spermatophyta</taxon>
        <taxon>Magnoliopsida</taxon>
        <taxon>eudicotyledons</taxon>
        <taxon>Gunneridae</taxon>
        <taxon>Pentapetalae</taxon>
        <taxon>rosids</taxon>
        <taxon>malvids</taxon>
        <taxon>Brassicales</taxon>
        <taxon>Brassicaceae</taxon>
        <taxon>Brassiceae</taxon>
        <taxon>Brassica</taxon>
    </lineage>
</organism>
<dbReference type="Pfam" id="PF13041">
    <property type="entry name" value="PPR_2"/>
    <property type="match status" value="6"/>
</dbReference>
<feature type="repeat" description="PPR" evidence="3">
    <location>
        <begin position="225"/>
        <end position="259"/>
    </location>
</feature>
<sequence length="672" mass="76381">MLKLLHRPSTHIYKLQPFTFRSFSQPQSPSKSPPLFPSFSSSLASAILKCRSPEEAIKLFYTSQGLNPSNSNDLRSHSALIHVLTRARRYSHARCLIKCLIETLKRPYRVFNALEDVNSSKFSNGVFSLLIMEFVEMGLFEEALFVSREMRTSPDVKACLTVLNGLVRRRRFDSVWVDYESMVSRGLVPDVYVYSVLFQCCFKQGLSSKLKTLLDEMTSKEIKANVYIYTIYIRDLWRESKMEEAEKVFDLMKKKHNVVPNLFTYSAMIGGYCKAGKLRQAYTLYKEIVVAELLPNVVVFGALVDGFCKANELVAARSLLVHMVKFGVDPNLHVYNCLIHGECRSGSLSEAMGLCSEMERLSLSPDVFTYTILINGLCSKDRLTEGDRLFQKMKSERIFPSSVTYNSLIHGYCREDNMEKALELCSEMTANGVEPDIVTFSTLIDGYCKLRNMKAAMGLYSEMSIKGIVPDVVTYTALIDGQFKEANVKEALKLYSDMLEAGVHSNEHTFACLVDGFWKEGRVSDAIEFYLKNNHACWNHVGFTCLIQGLCQNGYVLRATRLFSDMRSGGITPDMQSYVSMLKGYLQEKRVIDTMMLHCDMIKTGVLPNLVVNQFLAMVYQENGYLRPACFLTNSESFRNYQLICKVRWMIHACSNHTKTVTSCSVHYHANC</sequence>
<dbReference type="EMBL" id="CM010636">
    <property type="protein sequence ID" value="RID43824.1"/>
    <property type="molecule type" value="Genomic_DNA"/>
</dbReference>
<dbReference type="NCBIfam" id="TIGR00756">
    <property type="entry name" value="PPR"/>
    <property type="match status" value="11"/>
</dbReference>
<feature type="repeat" description="PPR" evidence="3">
    <location>
        <begin position="436"/>
        <end position="470"/>
    </location>
</feature>
<evidence type="ECO:0000313" key="5">
    <source>
        <dbReference type="Proteomes" id="UP000264353"/>
    </source>
</evidence>
<feature type="repeat" description="PPR" evidence="3">
    <location>
        <begin position="366"/>
        <end position="400"/>
    </location>
</feature>
<dbReference type="PANTHER" id="PTHR47447">
    <property type="entry name" value="OS03G0856100 PROTEIN"/>
    <property type="match status" value="1"/>
</dbReference>
<feature type="repeat" description="PPR" evidence="3">
    <location>
        <begin position="574"/>
        <end position="608"/>
    </location>
</feature>
<evidence type="ECO:0000256" key="1">
    <source>
        <dbReference type="ARBA" id="ARBA00007626"/>
    </source>
</evidence>
<reference evidence="4 5" key="1">
    <citation type="submission" date="2018-06" db="EMBL/GenBank/DDBJ databases">
        <title>WGS assembly of Brassica rapa FPsc.</title>
        <authorList>
            <person name="Bowman J."/>
            <person name="Kohchi T."/>
            <person name="Yamato K."/>
            <person name="Jenkins J."/>
            <person name="Shu S."/>
            <person name="Ishizaki K."/>
            <person name="Yamaoka S."/>
            <person name="Nishihama R."/>
            <person name="Nakamura Y."/>
            <person name="Berger F."/>
            <person name="Adam C."/>
            <person name="Aki S."/>
            <person name="Althoff F."/>
            <person name="Araki T."/>
            <person name="Arteaga-Vazquez M."/>
            <person name="Balasubrmanian S."/>
            <person name="Bauer D."/>
            <person name="Boehm C."/>
            <person name="Briginshaw L."/>
            <person name="Caballero-Perez J."/>
            <person name="Catarino B."/>
            <person name="Chen F."/>
            <person name="Chiyoda S."/>
            <person name="Chovatia M."/>
            <person name="Davies K."/>
            <person name="Delmans M."/>
            <person name="Demura T."/>
            <person name="Dierschke T."/>
            <person name="Dolan L."/>
            <person name="Dorantes-Acosta A."/>
            <person name="Eklund D."/>
            <person name="Florent S."/>
            <person name="Flores-Sandoval E."/>
            <person name="Fujiyama A."/>
            <person name="Fukuzawa H."/>
            <person name="Galik B."/>
            <person name="Grimanelli D."/>
            <person name="Grimwood J."/>
            <person name="Grossniklaus U."/>
            <person name="Hamada T."/>
            <person name="Haseloff J."/>
            <person name="Hetherington A."/>
            <person name="Higo A."/>
            <person name="Hirakawa Y."/>
            <person name="Hundley H."/>
            <person name="Ikeda Y."/>
            <person name="Inoue K."/>
            <person name="Inoue S."/>
            <person name="Ishida S."/>
            <person name="Jia Q."/>
            <person name="Kakita M."/>
            <person name="Kanazawa T."/>
            <person name="Kawai Y."/>
            <person name="Kawashima T."/>
            <person name="Kennedy M."/>
            <person name="Kinose K."/>
            <person name="Kinoshita T."/>
            <person name="Kohara Y."/>
            <person name="Koide E."/>
            <person name="Komatsu K."/>
            <person name="Kopischke S."/>
            <person name="Kubo M."/>
            <person name="Kyozuka J."/>
            <person name="Lagercrantz U."/>
            <person name="Lin S."/>
            <person name="Lindquist E."/>
            <person name="Lipzen A."/>
            <person name="Lu C."/>
            <person name="Luna E."/>
            <person name="Martienssen R."/>
            <person name="Minamino N."/>
            <person name="Mizutani M."/>
            <person name="Mizutani M."/>
            <person name="Mochizuki N."/>
            <person name="Monte I."/>
            <person name="Mosher R."/>
            <person name="Nagasaki H."/>
            <person name="Nakagami H."/>
            <person name="Naramoto S."/>
            <person name="Nishitani K."/>
            <person name="Ohtani M."/>
            <person name="Okamoto T."/>
            <person name="Okumura M."/>
            <person name="Phillips J."/>
            <person name="Pollak B."/>
            <person name="Reinders A."/>
            <person name="Roevekamp M."/>
            <person name="Sano R."/>
            <person name="Sawa S."/>
            <person name="Schmid M."/>
            <person name="Shirakawa M."/>
            <person name="Solano R."/>
            <person name="Spunde A."/>
            <person name="Suetsugu N."/>
            <person name="Sugano S."/>
            <person name="Sugiyama A."/>
            <person name="Sun R."/>
            <person name="Suzuki Y."/>
            <person name="Takenaka M."/>
            <person name="Takezawa D."/>
            <person name="Tomogane H."/>
            <person name="Tsuzuki M."/>
            <person name="Ueda T."/>
            <person name="Umeda M."/>
            <person name="Ward J."/>
            <person name="Watanabe Y."/>
            <person name="Yazaki K."/>
            <person name="Yokoyama R."/>
            <person name="Yoshitake Y."/>
            <person name="Yotsui I."/>
            <person name="Zachgo S."/>
            <person name="Schmutz J."/>
        </authorList>
    </citation>
    <scope>NUCLEOTIDE SEQUENCE [LARGE SCALE GENOMIC DNA]</scope>
    <source>
        <strain evidence="5">cv. B-3</strain>
    </source>
</reference>
<dbReference type="AlphaFoldDB" id="A0A397XWL5"/>
<proteinExistence type="inferred from homology"/>
<feature type="repeat" description="PPR" evidence="3">
    <location>
        <begin position="471"/>
        <end position="505"/>
    </location>
</feature>
<protein>
    <recommendedName>
        <fullName evidence="6">Pentacotripeptide-repeat region of PRORP domain-containing protein</fullName>
    </recommendedName>
</protein>
<feature type="repeat" description="PPR" evidence="3">
    <location>
        <begin position="331"/>
        <end position="365"/>
    </location>
</feature>